<dbReference type="PANTHER" id="PTHR34700">
    <property type="entry name" value="POTASSIUM BINDING PROTEIN KBP"/>
    <property type="match status" value="1"/>
</dbReference>
<name>A0A3A4REI5_9BACT</name>
<dbReference type="Proteomes" id="UP000266426">
    <property type="component" value="Unassembled WGS sequence"/>
</dbReference>
<evidence type="ECO:0000256" key="1">
    <source>
        <dbReference type="SAM" id="Coils"/>
    </source>
</evidence>
<protein>
    <submittedName>
        <fullName evidence="4">LysM peptidoglycan-binding domain-containing protein</fullName>
    </submittedName>
</protein>
<dbReference type="Pfam" id="PF01476">
    <property type="entry name" value="LysM"/>
    <property type="match status" value="1"/>
</dbReference>
<gene>
    <name evidence="4" type="ORF">C4541_02430</name>
</gene>
<dbReference type="InterPro" id="IPR036779">
    <property type="entry name" value="LysM_dom_sf"/>
</dbReference>
<evidence type="ECO:0000256" key="2">
    <source>
        <dbReference type="SAM" id="SignalP"/>
    </source>
</evidence>
<dbReference type="PROSITE" id="PS51782">
    <property type="entry name" value="LYSM"/>
    <property type="match status" value="1"/>
</dbReference>
<proteinExistence type="predicted"/>
<feature type="signal peptide" evidence="2">
    <location>
        <begin position="1"/>
        <end position="18"/>
    </location>
</feature>
<feature type="domain" description="LysM" evidence="3">
    <location>
        <begin position="155"/>
        <end position="206"/>
    </location>
</feature>
<dbReference type="PANTHER" id="PTHR34700:SF4">
    <property type="entry name" value="PHAGE-LIKE ELEMENT PBSX PROTEIN XKDP"/>
    <property type="match status" value="1"/>
</dbReference>
<dbReference type="SUPFAM" id="SSF54106">
    <property type="entry name" value="LysM domain"/>
    <property type="match status" value="1"/>
</dbReference>
<dbReference type="InterPro" id="IPR052196">
    <property type="entry name" value="Bact_Kbp"/>
</dbReference>
<evidence type="ECO:0000313" key="4">
    <source>
        <dbReference type="EMBL" id="RJP61211.1"/>
    </source>
</evidence>
<feature type="chain" id="PRO_5017367228" evidence="2">
    <location>
        <begin position="19"/>
        <end position="289"/>
    </location>
</feature>
<reference evidence="4 5" key="1">
    <citation type="journal article" date="2017" name="ISME J.">
        <title>Energy and carbon metabolisms in a deep terrestrial subsurface fluid microbial community.</title>
        <authorList>
            <person name="Momper L."/>
            <person name="Jungbluth S.P."/>
            <person name="Lee M.D."/>
            <person name="Amend J.P."/>
        </authorList>
    </citation>
    <scope>NUCLEOTIDE SEQUENCE [LARGE SCALE GENOMIC DNA]</scope>
    <source>
        <strain evidence="4">SURF_26</strain>
    </source>
</reference>
<dbReference type="CDD" id="cd00118">
    <property type="entry name" value="LysM"/>
    <property type="match status" value="1"/>
</dbReference>
<keyword evidence="2" id="KW-0732">Signal</keyword>
<feature type="coiled-coil region" evidence="1">
    <location>
        <begin position="86"/>
        <end position="134"/>
    </location>
</feature>
<dbReference type="EMBL" id="QZJZ01000015">
    <property type="protein sequence ID" value="RJP61211.1"/>
    <property type="molecule type" value="Genomic_DNA"/>
</dbReference>
<keyword evidence="1" id="KW-0175">Coiled coil</keyword>
<dbReference type="InterPro" id="IPR018392">
    <property type="entry name" value="LysM"/>
</dbReference>
<sequence>MKRSNSYLLMVSFFAVFFAVPSDIVSQDDNFGMGDESQQQSAPASSGYLEEGAPIYGIEAEQQPVDSPLAEIRMLKKQYFREVKRREELEQMNATLSQQIEEYKILLAKRDETIDELKRRLVEAEFKYVALEQKLTNIKLAILRKKLIRESQYPPFYEVKKNDSLWKIAGRNKIYDNNYKWQEIYYANQEKIADPDYIYPGMVLRIPRPELEYEDWTADGLDLDKASKYIKGIHAGDVNISTENIDKVMQEFANELIPGYGQQFDNEGNVIQEPVEELPGNDIRDQTNE</sequence>
<evidence type="ECO:0000313" key="5">
    <source>
        <dbReference type="Proteomes" id="UP000266426"/>
    </source>
</evidence>
<dbReference type="Gene3D" id="3.10.350.10">
    <property type="entry name" value="LysM domain"/>
    <property type="match status" value="1"/>
</dbReference>
<dbReference type="SMART" id="SM00257">
    <property type="entry name" value="LysM"/>
    <property type="match status" value="1"/>
</dbReference>
<organism evidence="4 5">
    <name type="scientific">Candidatus Auribacter fodinae</name>
    <dbReference type="NCBI Taxonomy" id="2093366"/>
    <lineage>
        <taxon>Bacteria</taxon>
        <taxon>Pseudomonadati</taxon>
        <taxon>Candidatus Auribacterota</taxon>
        <taxon>Candidatus Auribacteria</taxon>
        <taxon>Candidatus Auribacterales</taxon>
        <taxon>Candidatus Auribacteraceae</taxon>
        <taxon>Candidatus Auribacter</taxon>
    </lineage>
</organism>
<evidence type="ECO:0000259" key="3">
    <source>
        <dbReference type="PROSITE" id="PS51782"/>
    </source>
</evidence>
<accession>A0A3A4REI5</accession>
<comment type="caution">
    <text evidence="4">The sequence shown here is derived from an EMBL/GenBank/DDBJ whole genome shotgun (WGS) entry which is preliminary data.</text>
</comment>
<dbReference type="AlphaFoldDB" id="A0A3A4REI5"/>